<feature type="domain" description="ABC transporter" evidence="11">
    <location>
        <begin position="872"/>
        <end position="1131"/>
    </location>
</feature>
<feature type="transmembrane region" description="Helical" evidence="10">
    <location>
        <begin position="28"/>
        <end position="50"/>
    </location>
</feature>
<evidence type="ECO:0000256" key="9">
    <source>
        <dbReference type="SAM" id="MobiDB-lite"/>
    </source>
</evidence>
<dbReference type="InterPro" id="IPR011527">
    <property type="entry name" value="ABC1_TM_dom"/>
</dbReference>
<dbReference type="SUPFAM" id="SSF52540">
    <property type="entry name" value="P-loop containing nucleoside triphosphate hydrolases"/>
    <property type="match status" value="2"/>
</dbReference>
<dbReference type="GO" id="GO:0140359">
    <property type="term" value="F:ABC-type transporter activity"/>
    <property type="evidence" value="ECO:0007669"/>
    <property type="project" value="InterPro"/>
</dbReference>
<dbReference type="EMBL" id="SNRW01006326">
    <property type="protein sequence ID" value="KAA6383294.1"/>
    <property type="molecule type" value="Genomic_DNA"/>
</dbReference>
<evidence type="ECO:0000259" key="11">
    <source>
        <dbReference type="PROSITE" id="PS50893"/>
    </source>
</evidence>
<dbReference type="Gene3D" id="1.20.1560.10">
    <property type="entry name" value="ABC transporter type 1, transmembrane domain"/>
    <property type="match status" value="2"/>
</dbReference>
<dbReference type="GO" id="GO:0016020">
    <property type="term" value="C:membrane"/>
    <property type="evidence" value="ECO:0007669"/>
    <property type="project" value="UniProtKB-SubCell"/>
</dbReference>
<dbReference type="CDD" id="cd03250">
    <property type="entry name" value="ABCC_MRP_domain1"/>
    <property type="match status" value="1"/>
</dbReference>
<feature type="domain" description="ABC transmembrane type-1" evidence="12">
    <location>
        <begin position="562"/>
        <end position="799"/>
    </location>
</feature>
<dbReference type="SUPFAM" id="SSF90123">
    <property type="entry name" value="ABC transporter transmembrane region"/>
    <property type="match status" value="2"/>
</dbReference>
<dbReference type="PROSITE" id="PS00211">
    <property type="entry name" value="ABC_TRANSPORTER_1"/>
    <property type="match status" value="1"/>
</dbReference>
<gene>
    <name evidence="13" type="ORF">EZS28_021180</name>
</gene>
<name>A0A5J4VLJ4_9EUKA</name>
<comment type="caution">
    <text evidence="13">The sequence shown here is derived from an EMBL/GenBank/DDBJ whole genome shotgun (WGS) entry which is preliminary data.</text>
</comment>
<dbReference type="Pfam" id="PF00664">
    <property type="entry name" value="ABC_membrane"/>
    <property type="match status" value="2"/>
</dbReference>
<feature type="domain" description="ABC transporter" evidence="11">
    <location>
        <begin position="294"/>
        <end position="524"/>
    </location>
</feature>
<feature type="transmembrane region" description="Helical" evidence="10">
    <location>
        <begin position="56"/>
        <end position="74"/>
    </location>
</feature>
<dbReference type="InterPro" id="IPR003439">
    <property type="entry name" value="ABC_transporter-like_ATP-bd"/>
</dbReference>
<dbReference type="InterPro" id="IPR050173">
    <property type="entry name" value="ABC_transporter_C-like"/>
</dbReference>
<dbReference type="Proteomes" id="UP000324800">
    <property type="component" value="Unassembled WGS sequence"/>
</dbReference>
<dbReference type="Gene3D" id="3.40.50.300">
    <property type="entry name" value="P-loop containing nucleotide triphosphate hydrolases"/>
    <property type="match status" value="2"/>
</dbReference>
<feature type="transmembrane region" description="Helical" evidence="10">
    <location>
        <begin position="597"/>
        <end position="617"/>
    </location>
</feature>
<accession>A0A5J4VLJ4</accession>
<keyword evidence="8" id="KW-0175">Coiled coil</keyword>
<dbReference type="FunFam" id="3.40.50.300:FF:000604">
    <property type="entry name" value="ABC transporter B family member 28"/>
    <property type="match status" value="1"/>
</dbReference>
<dbReference type="GO" id="GO:0005737">
    <property type="term" value="C:cytoplasm"/>
    <property type="evidence" value="ECO:0007669"/>
    <property type="project" value="UniProtKB-ARBA"/>
</dbReference>
<dbReference type="FunFam" id="3.40.50.300:FF:000997">
    <property type="entry name" value="Multidrug resistance-associated protein 1"/>
    <property type="match status" value="1"/>
</dbReference>
<feature type="transmembrane region" description="Helical" evidence="10">
    <location>
        <begin position="806"/>
        <end position="826"/>
    </location>
</feature>
<evidence type="ECO:0000313" key="13">
    <source>
        <dbReference type="EMBL" id="KAA6383294.1"/>
    </source>
</evidence>
<protein>
    <submittedName>
        <fullName evidence="13">Putative Multidrug resistance-associated protein</fullName>
    </submittedName>
</protein>
<feature type="transmembrane region" description="Helical" evidence="10">
    <location>
        <begin position="672"/>
        <end position="689"/>
    </location>
</feature>
<feature type="transmembrane region" description="Helical" evidence="10">
    <location>
        <begin position="778"/>
        <end position="800"/>
    </location>
</feature>
<dbReference type="PANTHER" id="PTHR24223:SF415">
    <property type="entry name" value="FI20190P1"/>
    <property type="match status" value="1"/>
</dbReference>
<organism evidence="13 14">
    <name type="scientific">Streblomastix strix</name>
    <dbReference type="NCBI Taxonomy" id="222440"/>
    <lineage>
        <taxon>Eukaryota</taxon>
        <taxon>Metamonada</taxon>
        <taxon>Preaxostyla</taxon>
        <taxon>Oxymonadida</taxon>
        <taxon>Streblomastigidae</taxon>
        <taxon>Streblomastix</taxon>
    </lineage>
</organism>
<dbReference type="Pfam" id="PF00005">
    <property type="entry name" value="ABC_tran"/>
    <property type="match status" value="2"/>
</dbReference>
<feature type="region of interest" description="Disordered" evidence="9">
    <location>
        <begin position="487"/>
        <end position="529"/>
    </location>
</feature>
<dbReference type="CDD" id="cd18580">
    <property type="entry name" value="ABC_6TM_ABCC_D2"/>
    <property type="match status" value="1"/>
</dbReference>
<keyword evidence="7 10" id="KW-0472">Membrane</keyword>
<evidence type="ECO:0000256" key="7">
    <source>
        <dbReference type="ARBA" id="ARBA00023136"/>
    </source>
</evidence>
<evidence type="ECO:0000256" key="1">
    <source>
        <dbReference type="ARBA" id="ARBA00004141"/>
    </source>
</evidence>
<evidence type="ECO:0000256" key="6">
    <source>
        <dbReference type="ARBA" id="ARBA00022989"/>
    </source>
</evidence>
<dbReference type="InterPro" id="IPR017871">
    <property type="entry name" value="ABC_transporter-like_CS"/>
</dbReference>
<dbReference type="PANTHER" id="PTHR24223">
    <property type="entry name" value="ATP-BINDING CASSETTE SUB-FAMILY C"/>
    <property type="match status" value="1"/>
</dbReference>
<dbReference type="InterPro" id="IPR027417">
    <property type="entry name" value="P-loop_NTPase"/>
</dbReference>
<feature type="transmembrane region" description="Helical" evidence="10">
    <location>
        <begin position="695"/>
        <end position="714"/>
    </location>
</feature>
<keyword evidence="6 10" id="KW-1133">Transmembrane helix</keyword>
<evidence type="ECO:0000256" key="5">
    <source>
        <dbReference type="ARBA" id="ARBA00022840"/>
    </source>
</evidence>
<keyword evidence="5" id="KW-0067">ATP-binding</keyword>
<keyword evidence="3 10" id="KW-0812">Transmembrane</keyword>
<dbReference type="InterPro" id="IPR044726">
    <property type="entry name" value="ABCC_6TM_D2"/>
</dbReference>
<evidence type="ECO:0000259" key="12">
    <source>
        <dbReference type="PROSITE" id="PS50929"/>
    </source>
</evidence>
<dbReference type="PROSITE" id="PS50893">
    <property type="entry name" value="ABC_TRANSPORTER_2"/>
    <property type="match status" value="2"/>
</dbReference>
<feature type="domain" description="ABC transmembrane type-1" evidence="12">
    <location>
        <begin position="10"/>
        <end position="121"/>
    </location>
</feature>
<proteinExistence type="predicted"/>
<reference evidence="13 14" key="1">
    <citation type="submission" date="2019-03" db="EMBL/GenBank/DDBJ databases">
        <title>Single cell metagenomics reveals metabolic interactions within the superorganism composed of flagellate Streblomastix strix and complex community of Bacteroidetes bacteria on its surface.</title>
        <authorList>
            <person name="Treitli S.C."/>
            <person name="Kolisko M."/>
            <person name="Husnik F."/>
            <person name="Keeling P."/>
            <person name="Hampl V."/>
        </authorList>
    </citation>
    <scope>NUCLEOTIDE SEQUENCE [LARGE SCALE GENOMIC DNA]</scope>
    <source>
        <strain evidence="13">ST1C</strain>
    </source>
</reference>
<comment type="subcellular location">
    <subcellularLocation>
        <location evidence="1">Membrane</location>
        <topology evidence="1">Multi-pass membrane protein</topology>
    </subcellularLocation>
</comment>
<dbReference type="GO" id="GO:0016887">
    <property type="term" value="F:ATP hydrolysis activity"/>
    <property type="evidence" value="ECO:0007669"/>
    <property type="project" value="InterPro"/>
</dbReference>
<dbReference type="AlphaFoldDB" id="A0A5J4VLJ4"/>
<evidence type="ECO:0000256" key="10">
    <source>
        <dbReference type="SAM" id="Phobius"/>
    </source>
</evidence>
<dbReference type="PROSITE" id="PS50929">
    <property type="entry name" value="ABC_TM1F"/>
    <property type="match status" value="2"/>
</dbReference>
<dbReference type="InterPro" id="IPR003593">
    <property type="entry name" value="AAA+_ATPase"/>
</dbReference>
<dbReference type="InterPro" id="IPR036640">
    <property type="entry name" value="ABC1_TM_sf"/>
</dbReference>
<evidence type="ECO:0000313" key="14">
    <source>
        <dbReference type="Proteomes" id="UP000324800"/>
    </source>
</evidence>
<feature type="coiled-coil region" evidence="8">
    <location>
        <begin position="250"/>
        <end position="315"/>
    </location>
</feature>
<evidence type="ECO:0000256" key="4">
    <source>
        <dbReference type="ARBA" id="ARBA00022741"/>
    </source>
</evidence>
<feature type="compositionally biased region" description="Basic and acidic residues" evidence="9">
    <location>
        <begin position="487"/>
        <end position="503"/>
    </location>
</feature>
<keyword evidence="2" id="KW-0813">Transport</keyword>
<keyword evidence="4" id="KW-0547">Nucleotide-binding</keyword>
<evidence type="ECO:0000256" key="3">
    <source>
        <dbReference type="ARBA" id="ARBA00022692"/>
    </source>
</evidence>
<dbReference type="SMART" id="SM00382">
    <property type="entry name" value="AAA"/>
    <property type="match status" value="2"/>
</dbReference>
<evidence type="ECO:0000256" key="2">
    <source>
        <dbReference type="ARBA" id="ARBA00022448"/>
    </source>
</evidence>
<dbReference type="OrthoDB" id="6500128at2759"/>
<evidence type="ECO:0000256" key="8">
    <source>
        <dbReference type="SAM" id="Coils"/>
    </source>
</evidence>
<dbReference type="GO" id="GO:0005524">
    <property type="term" value="F:ATP binding"/>
    <property type="evidence" value="ECO:0007669"/>
    <property type="project" value="UniProtKB-KW"/>
</dbReference>
<dbReference type="CDD" id="cd03244">
    <property type="entry name" value="ABCC_MRP_domain2"/>
    <property type="match status" value="1"/>
</dbReference>
<sequence>MNINQSNIDTGKLLTLISADIVNIGDQIWCYLFMLSLPISITVPLIFMFIDLGLSTFVALIIVLLIISQVFFSAKMSQAIKRYLGSNDIRNKITNETIQGIRIVKYSGLERVFIDRIEKIRYVQCWDSFWITFYSQIVAIITRSIEPVINSMLIPTFVLTNDIPQSEFPVKMIPNLNFMSQLTKESRLIPMLIQGIMMVYVALQRIQEFLLLPELQQEIHEKPNDSDKIALTIEKGYFAWSEPIQFSVSEVEKEINQKEMEQQMKHLNNEKDICKDDSKQNIEEQIDDQQSNYLTENENNKLNEMKKQVQLQNININLPKGSLTMVIGSVGSGKSSLGAAVIGDIERQSGEVKHDGQIAYCPQTPWINNNTIRGNITFGSEYEEKKYNEIVHVCALEPDFKILPAGDITAIGEKGVNLSGGQKARIQLARAVYSDRDIYILDDPLSAVDAHVGSRRITAQGQYSELIKLGIDFQQYAIKDINKDEDKQDQKTEKLAENEDHVQTDQIQQQNKEIKESNEETVQQTGKQIHTEEEYETGAVPWIQYWEFFCTLLLAIFRIPYILLLLSIEAVQTLLNYWLGIVGSDTIIPQLSYHWKIIIYAVIYGGLFLLLLLNSFISGFNQKRSNSITHSKLLQSIIQAPCFFFDTTPVGRILNRLTGDLTLVDMMLNNNLLSVVGLILGFAGQIIIISINSPMFLAIGIPAIIVHYTVNKLYSRASRNFKRMESISKSPIVSLYGETLTGLSSIRAFKLEDVWREKFYRLNDEYGIRSVLWQEGKLWASVYASFASAFIMLGVVLLGWYYMTPAVLSISITAAFTIAYLGTVIVHQSVDLESYMTNFGRILLYTNRLPQEIQSSDVPVKLKKNWPSKGRIQFDNVTFRYRSGLPFVLKDVNFTFKGGEKIGVCGRTGAGKSSLMFPLFRLIELDPKLQPTMIDMKTGLQIESDPNEEPNKGKILIDRKDISQIDISRVRRSIAIIPQDPTLFTGTLRYNLDIAGKCNDDRIWEVLGMVQMRDIIAGLPLGLDTQVAEGGSNFSTGQRQLICFGRAILNNCRIVIMDEATASVDVQTDAKIHKTIKEQFVDKTVVIIAHRLNTIMNSDRIMVMADGRVAEIGKPKKLLQNKSSAFSMLVNNLTNL</sequence>